<protein>
    <submittedName>
        <fullName evidence="2">Uncharacterized protein</fullName>
    </submittedName>
</protein>
<feature type="coiled-coil region" evidence="1">
    <location>
        <begin position="159"/>
        <end position="186"/>
    </location>
</feature>
<comment type="caution">
    <text evidence="2">The sequence shown here is derived from an EMBL/GenBank/DDBJ whole genome shotgun (WGS) entry which is preliminary data.</text>
</comment>
<dbReference type="AlphaFoldDB" id="A0AAD4QEC7"/>
<evidence type="ECO:0000313" key="2">
    <source>
        <dbReference type="EMBL" id="KAH8993144.1"/>
    </source>
</evidence>
<dbReference type="Proteomes" id="UP001201163">
    <property type="component" value="Unassembled WGS sequence"/>
</dbReference>
<evidence type="ECO:0000313" key="3">
    <source>
        <dbReference type="Proteomes" id="UP001201163"/>
    </source>
</evidence>
<organism evidence="2 3">
    <name type="scientific">Lactarius akahatsu</name>
    <dbReference type="NCBI Taxonomy" id="416441"/>
    <lineage>
        <taxon>Eukaryota</taxon>
        <taxon>Fungi</taxon>
        <taxon>Dikarya</taxon>
        <taxon>Basidiomycota</taxon>
        <taxon>Agaricomycotina</taxon>
        <taxon>Agaricomycetes</taxon>
        <taxon>Russulales</taxon>
        <taxon>Russulaceae</taxon>
        <taxon>Lactarius</taxon>
    </lineage>
</organism>
<sequence>MSLGIRPPCDRSSRLGVCKEWVSCKLLALDRYICGDVLIKVRSYSQRFIFRITCRHSMHRTTGEIRSRSKGLQSVYTAIIRDGWAAPPRLWHAIAKRLFPHTKCPIMARKNDIEDLVASLAWRNEGKSPEDILPLGVVINIIYDSMKEHGLRVEDYTRVRDLVRLIAQMKDLLEDREEEVEDKYRKHGMSRADDSGSRNPCPFMSSNMSDESSVKDPVLEGRKEEVEDEIGEYDVSGADDSDSRMACSNLSSDASEASSVVWSEYTVRSVVSWKERTSWFFRLAHVKRT</sequence>
<reference evidence="2" key="1">
    <citation type="submission" date="2022-01" db="EMBL/GenBank/DDBJ databases">
        <title>Comparative genomics reveals a dynamic genome evolution in the ectomycorrhizal milk-cap (Lactarius) mushrooms.</title>
        <authorList>
            <consortium name="DOE Joint Genome Institute"/>
            <person name="Lebreton A."/>
            <person name="Tang N."/>
            <person name="Kuo A."/>
            <person name="LaButti K."/>
            <person name="Drula E."/>
            <person name="Barry K."/>
            <person name="Clum A."/>
            <person name="Lipzen A."/>
            <person name="Mousain D."/>
            <person name="Ng V."/>
            <person name="Wang R."/>
            <person name="Wang X."/>
            <person name="Dai Y."/>
            <person name="Henrissat B."/>
            <person name="Grigoriev I.V."/>
            <person name="Guerin-Laguette A."/>
            <person name="Yu F."/>
            <person name="Martin F.M."/>
        </authorList>
    </citation>
    <scope>NUCLEOTIDE SEQUENCE</scope>
    <source>
        <strain evidence="2">QP</strain>
    </source>
</reference>
<gene>
    <name evidence="2" type="ORF">EDB92DRAFT_437691</name>
</gene>
<accession>A0AAD4QEC7</accession>
<proteinExistence type="predicted"/>
<name>A0AAD4QEC7_9AGAM</name>
<keyword evidence="3" id="KW-1185">Reference proteome</keyword>
<keyword evidence="1" id="KW-0175">Coiled coil</keyword>
<dbReference type="EMBL" id="JAKELL010000019">
    <property type="protein sequence ID" value="KAH8993144.1"/>
    <property type="molecule type" value="Genomic_DNA"/>
</dbReference>
<evidence type="ECO:0000256" key="1">
    <source>
        <dbReference type="SAM" id="Coils"/>
    </source>
</evidence>